<proteinExistence type="evidence at transcript level"/>
<name>I4DLN8_PAPXU</name>
<evidence type="ECO:0000313" key="2">
    <source>
        <dbReference type="EMBL" id="BAM18828.1"/>
    </source>
</evidence>
<keyword evidence="1" id="KW-1133">Transmembrane helix</keyword>
<dbReference type="AlphaFoldDB" id="I4DLN8"/>
<sequence>MLGNIFSIFYYLVSTFFLFIVMFANICLPEIRFIIVQLFTIIRMSIYVLLFIQCCK</sequence>
<reference evidence="2" key="1">
    <citation type="journal article" date="2012" name="BMC Biol.">
        <title>Comprehensive microarray-based analysis for stage-specific larval camouflage pattern-associated genes in the swallowtail butterfly, Papilio xuthus.</title>
        <authorList>
            <person name="Futahashi R."/>
            <person name="Shirataki H."/>
            <person name="Narita T."/>
            <person name="Mita K."/>
            <person name="Fujiwara H."/>
        </authorList>
    </citation>
    <scope>NUCLEOTIDE SEQUENCE</scope>
    <source>
        <tissue evidence="2">Epidermis</tissue>
    </source>
</reference>
<keyword evidence="1" id="KW-0812">Transmembrane</keyword>
<feature type="transmembrane region" description="Helical" evidence="1">
    <location>
        <begin position="6"/>
        <end position="26"/>
    </location>
</feature>
<accession>I4DLN8</accession>
<feature type="transmembrane region" description="Helical" evidence="1">
    <location>
        <begin position="33"/>
        <end position="52"/>
    </location>
</feature>
<dbReference type="EMBL" id="AK402206">
    <property type="protein sequence ID" value="BAM18828.1"/>
    <property type="molecule type" value="mRNA"/>
</dbReference>
<keyword evidence="1" id="KW-0472">Membrane</keyword>
<evidence type="ECO:0000256" key="1">
    <source>
        <dbReference type="SAM" id="Phobius"/>
    </source>
</evidence>
<organism evidence="2">
    <name type="scientific">Papilio xuthus</name>
    <name type="common">Asian swallowtail butterfly</name>
    <dbReference type="NCBI Taxonomy" id="66420"/>
    <lineage>
        <taxon>Eukaryota</taxon>
        <taxon>Metazoa</taxon>
        <taxon>Ecdysozoa</taxon>
        <taxon>Arthropoda</taxon>
        <taxon>Hexapoda</taxon>
        <taxon>Insecta</taxon>
        <taxon>Pterygota</taxon>
        <taxon>Neoptera</taxon>
        <taxon>Endopterygota</taxon>
        <taxon>Lepidoptera</taxon>
        <taxon>Glossata</taxon>
        <taxon>Ditrysia</taxon>
        <taxon>Papilionoidea</taxon>
        <taxon>Papilionidae</taxon>
        <taxon>Papilioninae</taxon>
        <taxon>Papilio</taxon>
    </lineage>
</organism>
<protein>
    <submittedName>
        <fullName evidence="2">Uncharacterized protein</fullName>
    </submittedName>
</protein>